<reference evidence="1 2" key="1">
    <citation type="submission" date="2018-06" db="EMBL/GenBank/DDBJ databases">
        <title>Genomic Encyclopedia of Archaeal and Bacterial Type Strains, Phase II (KMG-II): from individual species to whole genera.</title>
        <authorList>
            <person name="Goeker M."/>
        </authorList>
    </citation>
    <scope>NUCLEOTIDE SEQUENCE [LARGE SCALE GENOMIC DNA]</scope>
    <source>
        <strain evidence="1 2">DSM 17205</strain>
    </source>
</reference>
<gene>
    <name evidence="1" type="ORF">LX97_00561</name>
</gene>
<evidence type="ECO:0000313" key="1">
    <source>
        <dbReference type="EMBL" id="PZX43560.1"/>
    </source>
</evidence>
<dbReference type="RefSeq" id="WP_015361374.1">
    <property type="nucleotide sequence ID" value="NZ_QKZR01000001.1"/>
</dbReference>
<comment type="caution">
    <text evidence="1">The sequence shown here is derived from an EMBL/GenBank/DDBJ whole genome shotgun (WGS) entry which is preliminary data.</text>
</comment>
<keyword evidence="2" id="KW-1185">Reference proteome</keyword>
<accession>A0ABX5Q0G4</accession>
<organism evidence="1 2">
    <name type="scientific">Nonlabens dokdonensis</name>
    <dbReference type="NCBI Taxonomy" id="328515"/>
    <lineage>
        <taxon>Bacteria</taxon>
        <taxon>Pseudomonadati</taxon>
        <taxon>Bacteroidota</taxon>
        <taxon>Flavobacteriia</taxon>
        <taxon>Flavobacteriales</taxon>
        <taxon>Flavobacteriaceae</taxon>
        <taxon>Nonlabens</taxon>
    </lineage>
</organism>
<protein>
    <submittedName>
        <fullName evidence="1">Uncharacterized protein</fullName>
    </submittedName>
</protein>
<proteinExistence type="predicted"/>
<dbReference type="EMBL" id="QKZR01000001">
    <property type="protein sequence ID" value="PZX43560.1"/>
    <property type="molecule type" value="Genomic_DNA"/>
</dbReference>
<evidence type="ECO:0000313" key="2">
    <source>
        <dbReference type="Proteomes" id="UP000248584"/>
    </source>
</evidence>
<dbReference type="Proteomes" id="UP000248584">
    <property type="component" value="Unassembled WGS sequence"/>
</dbReference>
<name>A0ABX5Q0G4_9FLAO</name>
<sequence>MANAGPTRRTDLYLRAEYPEIRTIIYRLTENEFAIYSEDFPNEFEEFRKKFNFEIRLISAVVELINNRPNDYLEIIEPIADKDISKDFEGIPMSKISLFNLLHSKFPKINFHKLNDSAGVVNIHIADYSIKEGNTEKLIYINKFEKERLEKFLKNLKTNIDFNIIVEKHEKKPDIERVNTYNPVNFIYASNLAHRKASEFYRRDEALWYDKVDKIFEGNFKKKDLYFYDDNSYSCYVDYSIFPNIDLRNHLFLYEVIYLTPPFEKNIAAWLKESKIERKEFLGLVERKRIMLVLTQPEFRYDGGFIRDVYAIDPNAVITRRALACMQQIDLVEKYNNYIFKDVADLKDVRKFTTAIAEKLGKDPNTLFNTIVWPIKALRNSFEALNEKGLVSASVYGVNKIIEKGASATYGKDLEFEYTVNSPSIHLAHSLNATYFPFRGKDYSDEFYASTMGTMLNFYKNATPQNLKSFVENDKRAQTGVPIINPIDLIEVNDFISITELESHLSQDVVFPNSKALIESLAHLDEKERLKKIEFYNKKVAAKVNRKKKSTGVIDLGTNLLLDAVGLFTGLPGLGTLFSVTKSGTKLINQDASVRNVTQKIENILDDSTDSKNIKYLTKISAVAKLKKK</sequence>